<dbReference type="Gene3D" id="3.30.70.260">
    <property type="match status" value="1"/>
</dbReference>
<dbReference type="SMART" id="SM00930">
    <property type="entry name" value="NIL"/>
    <property type="match status" value="1"/>
</dbReference>
<keyword evidence="7" id="KW-0029">Amino-acid transport</keyword>
<dbReference type="Pfam" id="PF09383">
    <property type="entry name" value="NIL"/>
    <property type="match status" value="1"/>
</dbReference>
<dbReference type="Proteomes" id="UP000242432">
    <property type="component" value="Unassembled WGS sequence"/>
</dbReference>
<dbReference type="PANTHER" id="PTHR43166:SF30">
    <property type="entry name" value="METHIONINE IMPORT ATP-BINDING PROTEIN METN"/>
    <property type="match status" value="1"/>
</dbReference>
<organism evidence="11 12">
    <name type="scientific">Succinivibrio dextrinosolvens DSM 3072</name>
    <dbReference type="NCBI Taxonomy" id="1123324"/>
    <lineage>
        <taxon>Bacteria</taxon>
        <taxon>Pseudomonadati</taxon>
        <taxon>Pseudomonadota</taxon>
        <taxon>Gammaproteobacteria</taxon>
        <taxon>Aeromonadales</taxon>
        <taxon>Succinivibrionaceae</taxon>
        <taxon>Succinivibrio</taxon>
    </lineage>
</organism>
<dbReference type="InterPro" id="IPR045865">
    <property type="entry name" value="ACT-like_dom_sf"/>
</dbReference>
<keyword evidence="5 11" id="KW-0067">ATP-binding</keyword>
<dbReference type="GO" id="GO:1902495">
    <property type="term" value="C:transmembrane transporter complex"/>
    <property type="evidence" value="ECO:0007669"/>
    <property type="project" value="UniProtKB-ARBA"/>
</dbReference>
<gene>
    <name evidence="11" type="ORF">SAMN02745213_02071</name>
</gene>
<keyword evidence="2" id="KW-0813">Transport</keyword>
<sequence length="342" mass="38247">MIKLEHISKTFIQKKRRVEALKDVNIEIKDGEIFGIIGFSGAGKSTLVRCINLLERPSEGRVIIGDTDLTSLEDSKLRKIRQRIGMIFQHFNLMPSRTVFENIDLPLKRTGMEKKERVKKIESLLEMVDLSDRRDAYPSQLSGGQKQRVAIARALACDPDVLLCDEATSALDPQTTEQIINLLKDLNKKLNLTIVVITHQMSVVKDLCDRAAVMENGSVVECGNVYDLFADPKAPLTKRFLDTASNIKSFMEILHQKGSLADIKEGTNIWSLTYTGESTGEDLMTQICDIYKVRVNILYANIDYIKGVPLGHLAVHLTGETSKIEDAVAYIKGKGVKVEILK</sequence>
<comment type="similarity">
    <text evidence="9">Belongs to the ABC transporter superfamily. Macrolide exporter (TC 3.A.1.122) family.</text>
</comment>
<keyword evidence="4" id="KW-0547">Nucleotide-binding</keyword>
<dbReference type="GO" id="GO:0005886">
    <property type="term" value="C:plasma membrane"/>
    <property type="evidence" value="ECO:0007669"/>
    <property type="project" value="UniProtKB-SubCell"/>
</dbReference>
<dbReference type="GO" id="GO:0006865">
    <property type="term" value="P:amino acid transport"/>
    <property type="evidence" value="ECO:0007669"/>
    <property type="project" value="UniProtKB-KW"/>
</dbReference>
<evidence type="ECO:0000256" key="2">
    <source>
        <dbReference type="ARBA" id="ARBA00022448"/>
    </source>
</evidence>
<evidence type="ECO:0000256" key="7">
    <source>
        <dbReference type="ARBA" id="ARBA00022970"/>
    </source>
</evidence>
<evidence type="ECO:0000256" key="5">
    <source>
        <dbReference type="ARBA" id="ARBA00022840"/>
    </source>
</evidence>
<keyword evidence="6" id="KW-1278">Translocase</keyword>
<evidence type="ECO:0000256" key="6">
    <source>
        <dbReference type="ARBA" id="ARBA00022967"/>
    </source>
</evidence>
<name>A0A1T4VUU1_9GAMM</name>
<accession>A0A1T4VUU1</accession>
<dbReference type="GO" id="GO:0005524">
    <property type="term" value="F:ATP binding"/>
    <property type="evidence" value="ECO:0007669"/>
    <property type="project" value="UniProtKB-KW"/>
</dbReference>
<reference evidence="12" key="1">
    <citation type="submission" date="2017-02" db="EMBL/GenBank/DDBJ databases">
        <authorList>
            <person name="Varghese N."/>
            <person name="Submissions S."/>
        </authorList>
    </citation>
    <scope>NUCLEOTIDE SEQUENCE [LARGE SCALE GENOMIC DNA]</scope>
    <source>
        <strain evidence="12">DSM 3072</strain>
    </source>
</reference>
<feature type="domain" description="ABC transporter" evidence="10">
    <location>
        <begin position="2"/>
        <end position="241"/>
    </location>
</feature>
<dbReference type="EMBL" id="FUXX01000049">
    <property type="protein sequence ID" value="SKA68689.1"/>
    <property type="molecule type" value="Genomic_DNA"/>
</dbReference>
<dbReference type="PROSITE" id="PS50893">
    <property type="entry name" value="ABC_TRANSPORTER_2"/>
    <property type="match status" value="1"/>
</dbReference>
<evidence type="ECO:0000256" key="1">
    <source>
        <dbReference type="ARBA" id="ARBA00004417"/>
    </source>
</evidence>
<proteinExistence type="inferred from homology"/>
<evidence type="ECO:0000256" key="4">
    <source>
        <dbReference type="ARBA" id="ARBA00022741"/>
    </source>
</evidence>
<dbReference type="PANTHER" id="PTHR43166">
    <property type="entry name" value="AMINO ACID IMPORT ATP-BINDING PROTEIN"/>
    <property type="match status" value="1"/>
</dbReference>
<dbReference type="Pfam" id="PF00005">
    <property type="entry name" value="ABC_tran"/>
    <property type="match status" value="1"/>
</dbReference>
<dbReference type="InterPro" id="IPR003593">
    <property type="entry name" value="AAA+_ATPase"/>
</dbReference>
<dbReference type="GO" id="GO:0016887">
    <property type="term" value="F:ATP hydrolysis activity"/>
    <property type="evidence" value="ECO:0007669"/>
    <property type="project" value="InterPro"/>
</dbReference>
<evidence type="ECO:0000259" key="10">
    <source>
        <dbReference type="PROSITE" id="PS50893"/>
    </source>
</evidence>
<keyword evidence="3" id="KW-1003">Cell membrane</keyword>
<dbReference type="AlphaFoldDB" id="A0A1T4VUU1"/>
<evidence type="ECO:0000313" key="11">
    <source>
        <dbReference type="EMBL" id="SKA68689.1"/>
    </source>
</evidence>
<dbReference type="PROSITE" id="PS00211">
    <property type="entry name" value="ABC_TRANSPORTER_1"/>
    <property type="match status" value="1"/>
</dbReference>
<evidence type="ECO:0000256" key="3">
    <source>
        <dbReference type="ARBA" id="ARBA00022475"/>
    </source>
</evidence>
<dbReference type="GO" id="GO:0022857">
    <property type="term" value="F:transmembrane transporter activity"/>
    <property type="evidence" value="ECO:0007669"/>
    <property type="project" value="UniProtKB-ARBA"/>
</dbReference>
<dbReference type="InterPro" id="IPR003439">
    <property type="entry name" value="ABC_transporter-like_ATP-bd"/>
</dbReference>
<dbReference type="InterPro" id="IPR050086">
    <property type="entry name" value="MetN_ABC_transporter-like"/>
</dbReference>
<dbReference type="Gene3D" id="3.40.50.300">
    <property type="entry name" value="P-loop containing nucleotide triphosphate hydrolases"/>
    <property type="match status" value="1"/>
</dbReference>
<dbReference type="STRING" id="83771.SAMN02910357_00603"/>
<dbReference type="SUPFAM" id="SSF52540">
    <property type="entry name" value="P-loop containing nucleoside triphosphate hydrolases"/>
    <property type="match status" value="1"/>
</dbReference>
<keyword evidence="12" id="KW-1185">Reference proteome</keyword>
<evidence type="ECO:0000313" key="12">
    <source>
        <dbReference type="Proteomes" id="UP000242432"/>
    </source>
</evidence>
<dbReference type="FunFam" id="3.40.50.300:FF:000032">
    <property type="entry name" value="Export ABC transporter ATP-binding protein"/>
    <property type="match status" value="1"/>
</dbReference>
<dbReference type="InterPro" id="IPR018449">
    <property type="entry name" value="NIL_domain"/>
</dbReference>
<evidence type="ECO:0000256" key="9">
    <source>
        <dbReference type="ARBA" id="ARBA00038388"/>
    </source>
</evidence>
<dbReference type="SMART" id="SM00382">
    <property type="entry name" value="AAA"/>
    <property type="match status" value="1"/>
</dbReference>
<dbReference type="CDD" id="cd03258">
    <property type="entry name" value="ABC_MetN_methionine_transporter"/>
    <property type="match status" value="1"/>
</dbReference>
<evidence type="ECO:0000256" key="8">
    <source>
        <dbReference type="ARBA" id="ARBA00023136"/>
    </source>
</evidence>
<dbReference type="InterPro" id="IPR041701">
    <property type="entry name" value="MetN_ABC"/>
</dbReference>
<dbReference type="InterPro" id="IPR027417">
    <property type="entry name" value="P-loop_NTPase"/>
</dbReference>
<dbReference type="RefSeq" id="WP_078929395.1">
    <property type="nucleotide sequence ID" value="NZ_FUXX01000049.1"/>
</dbReference>
<dbReference type="InterPro" id="IPR017871">
    <property type="entry name" value="ABC_transporter-like_CS"/>
</dbReference>
<keyword evidence="8" id="KW-0472">Membrane</keyword>
<dbReference type="SUPFAM" id="SSF55021">
    <property type="entry name" value="ACT-like"/>
    <property type="match status" value="1"/>
</dbReference>
<protein>
    <submittedName>
        <fullName evidence="11">D-methionine transport system ATP-binding protein</fullName>
    </submittedName>
</protein>
<comment type="subcellular location">
    <subcellularLocation>
        <location evidence="1">Cell inner membrane</location>
        <topology evidence="1">Peripheral membrane protein</topology>
    </subcellularLocation>
</comment>